<keyword evidence="2" id="KW-1185">Reference proteome</keyword>
<reference evidence="1 2" key="3">
    <citation type="journal article" date="2022" name="Microbiol. Spectr.">
        <title>Folding features and dynamics of 3D genome architecture in plant fungal pathogens.</title>
        <authorList>
            <person name="Xia C."/>
        </authorList>
    </citation>
    <scope>NUCLEOTIDE SEQUENCE [LARGE SCALE GENOMIC DNA]</scope>
    <source>
        <strain evidence="1 2">93-210</strain>
    </source>
</reference>
<evidence type="ECO:0000313" key="2">
    <source>
        <dbReference type="Proteomes" id="UP001060170"/>
    </source>
</evidence>
<reference evidence="2" key="2">
    <citation type="journal article" date="2018" name="Mol. Plant Microbe Interact.">
        <title>Genome sequence resources for the wheat stripe rust pathogen (Puccinia striiformis f. sp. tritici) and the barley stripe rust pathogen (Puccinia striiformis f. sp. hordei).</title>
        <authorList>
            <person name="Xia C."/>
            <person name="Wang M."/>
            <person name="Yin C."/>
            <person name="Cornejo O.E."/>
            <person name="Hulbert S.H."/>
            <person name="Chen X."/>
        </authorList>
    </citation>
    <scope>NUCLEOTIDE SEQUENCE [LARGE SCALE GENOMIC DNA]</scope>
    <source>
        <strain evidence="2">93-210</strain>
    </source>
</reference>
<evidence type="ECO:0000313" key="1">
    <source>
        <dbReference type="EMBL" id="KAI7959055.1"/>
    </source>
</evidence>
<gene>
    <name evidence="1" type="ORF">MJO28_002846</name>
</gene>
<protein>
    <submittedName>
        <fullName evidence="1">Uncharacterized protein</fullName>
    </submittedName>
</protein>
<dbReference type="EMBL" id="CM045867">
    <property type="protein sequence ID" value="KAI7959055.1"/>
    <property type="molecule type" value="Genomic_DNA"/>
</dbReference>
<comment type="caution">
    <text evidence="1">The sequence shown here is derived from an EMBL/GenBank/DDBJ whole genome shotgun (WGS) entry which is preliminary data.</text>
</comment>
<dbReference type="Proteomes" id="UP001060170">
    <property type="component" value="Chromosome 3"/>
</dbReference>
<name>A0ACC0ET60_9BASI</name>
<organism evidence="1 2">
    <name type="scientific">Puccinia striiformis f. sp. tritici</name>
    <dbReference type="NCBI Taxonomy" id="168172"/>
    <lineage>
        <taxon>Eukaryota</taxon>
        <taxon>Fungi</taxon>
        <taxon>Dikarya</taxon>
        <taxon>Basidiomycota</taxon>
        <taxon>Pucciniomycotina</taxon>
        <taxon>Pucciniomycetes</taxon>
        <taxon>Pucciniales</taxon>
        <taxon>Pucciniaceae</taxon>
        <taxon>Puccinia</taxon>
    </lineage>
</organism>
<proteinExistence type="predicted"/>
<accession>A0ACC0ET60</accession>
<reference evidence="2" key="1">
    <citation type="journal article" date="2018" name="BMC Genomics">
        <title>Genomic insights into host adaptation between the wheat stripe rust pathogen (Puccinia striiformis f. sp. tritici) and the barley stripe rust pathogen (Puccinia striiformis f. sp. hordei).</title>
        <authorList>
            <person name="Xia C."/>
            <person name="Wang M."/>
            <person name="Yin C."/>
            <person name="Cornejo O.E."/>
            <person name="Hulbert S.H."/>
            <person name="Chen X."/>
        </authorList>
    </citation>
    <scope>NUCLEOTIDE SEQUENCE [LARGE SCALE GENOMIC DNA]</scope>
    <source>
        <strain evidence="2">93-210</strain>
    </source>
</reference>
<sequence>MEVNSRATSLALRLGISTPVPLPVDCLTVPPTDQSSTDSREVTTGPETTYPSNQAPIVNKKQLEMQISSQELVSSPELQGDDGCVQELVSRSRDGHNVPKETSTNPSQHTLEHPRPPQHQQGLPAISHQACPTSNSRPDHRARRDWFHYNCNKPAAPQPQPPQQQQATPYPVQHQPQPGGNSGRSRRRRMNHPPQDNTARVLEVGNVFLRAERILGRMQRAQGRMNTQNRNHPNQHHHQ</sequence>